<proteinExistence type="predicted"/>
<dbReference type="SUPFAM" id="SSF55979">
    <property type="entry name" value="DNA clamp"/>
    <property type="match status" value="1"/>
</dbReference>
<dbReference type="GO" id="GO:0006272">
    <property type="term" value="P:leading strand elongation"/>
    <property type="evidence" value="ECO:0007669"/>
    <property type="project" value="TreeGrafter"/>
</dbReference>
<dbReference type="InterPro" id="IPR046938">
    <property type="entry name" value="DNA_clamp_sf"/>
</dbReference>
<evidence type="ECO:0000259" key="1">
    <source>
        <dbReference type="Pfam" id="PF02747"/>
    </source>
</evidence>
<feature type="domain" description="Proliferating cell nuclear antigen PCNA C-terminal" evidence="1">
    <location>
        <begin position="23"/>
        <end position="82"/>
    </location>
</feature>
<dbReference type="EMBL" id="BKCJ010010358">
    <property type="protein sequence ID" value="GEU91221.1"/>
    <property type="molecule type" value="Genomic_DNA"/>
</dbReference>
<dbReference type="GO" id="GO:0006275">
    <property type="term" value="P:regulation of DNA replication"/>
    <property type="evidence" value="ECO:0007669"/>
    <property type="project" value="InterPro"/>
</dbReference>
<dbReference type="AlphaFoldDB" id="A0A6L2NY46"/>
<name>A0A6L2NY46_TANCI</name>
<sequence>MIEGLVCVATKERFDKKWKKVQTECHAIVWMPLIEFSRICNDLITIDNTVMISVSKGVKFSTRGDIGTANVVCRQLTTVDKHCYGLHCKKNVSKR</sequence>
<dbReference type="Gene3D" id="3.10.150.10">
    <property type="entry name" value="DNA Polymerase III, subunit A, domain 2"/>
    <property type="match status" value="1"/>
</dbReference>
<dbReference type="PANTHER" id="PTHR11352">
    <property type="entry name" value="PROLIFERATING CELL NUCLEAR ANTIGEN"/>
    <property type="match status" value="1"/>
</dbReference>
<accession>A0A6L2NY46</accession>
<dbReference type="GO" id="GO:0030337">
    <property type="term" value="F:DNA polymerase processivity factor activity"/>
    <property type="evidence" value="ECO:0007669"/>
    <property type="project" value="InterPro"/>
</dbReference>
<comment type="caution">
    <text evidence="2">The sequence shown here is derived from an EMBL/GenBank/DDBJ whole genome shotgun (WGS) entry which is preliminary data.</text>
</comment>
<dbReference type="GO" id="GO:0043626">
    <property type="term" value="C:PCNA complex"/>
    <property type="evidence" value="ECO:0007669"/>
    <property type="project" value="TreeGrafter"/>
</dbReference>
<dbReference type="GO" id="GO:0003677">
    <property type="term" value="F:DNA binding"/>
    <property type="evidence" value="ECO:0007669"/>
    <property type="project" value="InterPro"/>
</dbReference>
<protein>
    <submittedName>
        <fullName evidence="2">Proliferating cell nuclear antigen</fullName>
    </submittedName>
</protein>
<reference evidence="2" key="1">
    <citation type="journal article" date="2019" name="Sci. Rep.">
        <title>Draft genome of Tanacetum cinerariifolium, the natural source of mosquito coil.</title>
        <authorList>
            <person name="Yamashiro T."/>
            <person name="Shiraishi A."/>
            <person name="Satake H."/>
            <person name="Nakayama K."/>
        </authorList>
    </citation>
    <scope>NUCLEOTIDE SEQUENCE</scope>
</reference>
<dbReference type="InterPro" id="IPR000730">
    <property type="entry name" value="Pr_cel_nuc_antig"/>
</dbReference>
<dbReference type="GO" id="GO:0019985">
    <property type="term" value="P:translesion synthesis"/>
    <property type="evidence" value="ECO:0007669"/>
    <property type="project" value="TreeGrafter"/>
</dbReference>
<dbReference type="PANTHER" id="PTHR11352:SF0">
    <property type="entry name" value="PROLIFERATING CELL NUCLEAR ANTIGEN"/>
    <property type="match status" value="1"/>
</dbReference>
<gene>
    <name evidence="2" type="ORF">Tci_063199</name>
</gene>
<dbReference type="Pfam" id="PF02747">
    <property type="entry name" value="PCNA_C"/>
    <property type="match status" value="1"/>
</dbReference>
<dbReference type="InterPro" id="IPR022649">
    <property type="entry name" value="Pr_cel_nuc_antig_C"/>
</dbReference>
<dbReference type="GO" id="GO:0006298">
    <property type="term" value="P:mismatch repair"/>
    <property type="evidence" value="ECO:0007669"/>
    <property type="project" value="TreeGrafter"/>
</dbReference>
<organism evidence="2">
    <name type="scientific">Tanacetum cinerariifolium</name>
    <name type="common">Dalmatian daisy</name>
    <name type="synonym">Chrysanthemum cinerariifolium</name>
    <dbReference type="NCBI Taxonomy" id="118510"/>
    <lineage>
        <taxon>Eukaryota</taxon>
        <taxon>Viridiplantae</taxon>
        <taxon>Streptophyta</taxon>
        <taxon>Embryophyta</taxon>
        <taxon>Tracheophyta</taxon>
        <taxon>Spermatophyta</taxon>
        <taxon>Magnoliopsida</taxon>
        <taxon>eudicotyledons</taxon>
        <taxon>Gunneridae</taxon>
        <taxon>Pentapetalae</taxon>
        <taxon>asterids</taxon>
        <taxon>campanulids</taxon>
        <taxon>Asterales</taxon>
        <taxon>Asteraceae</taxon>
        <taxon>Asteroideae</taxon>
        <taxon>Anthemideae</taxon>
        <taxon>Anthemidinae</taxon>
        <taxon>Tanacetum</taxon>
    </lineage>
</organism>
<evidence type="ECO:0000313" key="2">
    <source>
        <dbReference type="EMBL" id="GEU91221.1"/>
    </source>
</evidence>